<protein>
    <submittedName>
        <fullName evidence="1">Uncharacterized protein</fullName>
    </submittedName>
</protein>
<keyword evidence="2" id="KW-1185">Reference proteome</keyword>
<evidence type="ECO:0000313" key="2">
    <source>
        <dbReference type="Proteomes" id="UP000054166"/>
    </source>
</evidence>
<name>A0A0C3CJ20_PILCF</name>
<organism evidence="1 2">
    <name type="scientific">Piloderma croceum (strain F 1598)</name>
    <dbReference type="NCBI Taxonomy" id="765440"/>
    <lineage>
        <taxon>Eukaryota</taxon>
        <taxon>Fungi</taxon>
        <taxon>Dikarya</taxon>
        <taxon>Basidiomycota</taxon>
        <taxon>Agaricomycotina</taxon>
        <taxon>Agaricomycetes</taxon>
        <taxon>Agaricomycetidae</taxon>
        <taxon>Atheliales</taxon>
        <taxon>Atheliaceae</taxon>
        <taxon>Piloderma</taxon>
    </lineage>
</organism>
<proteinExistence type="predicted"/>
<feature type="non-terminal residue" evidence="1">
    <location>
        <position position="66"/>
    </location>
</feature>
<gene>
    <name evidence="1" type="ORF">PILCRDRAFT_39379</name>
</gene>
<dbReference type="EMBL" id="KN832974">
    <property type="protein sequence ID" value="KIM89697.1"/>
    <property type="molecule type" value="Genomic_DNA"/>
</dbReference>
<dbReference type="OrthoDB" id="6511194at2759"/>
<dbReference type="AlphaFoldDB" id="A0A0C3CJ20"/>
<evidence type="ECO:0000313" key="1">
    <source>
        <dbReference type="EMBL" id="KIM89697.1"/>
    </source>
</evidence>
<dbReference type="STRING" id="765440.A0A0C3CJ20"/>
<reference evidence="1 2" key="1">
    <citation type="submission" date="2014-04" db="EMBL/GenBank/DDBJ databases">
        <authorList>
            <consortium name="DOE Joint Genome Institute"/>
            <person name="Kuo A."/>
            <person name="Tarkka M."/>
            <person name="Buscot F."/>
            <person name="Kohler A."/>
            <person name="Nagy L.G."/>
            <person name="Floudas D."/>
            <person name="Copeland A."/>
            <person name="Barry K.W."/>
            <person name="Cichocki N."/>
            <person name="Veneault-Fourrey C."/>
            <person name="LaButti K."/>
            <person name="Lindquist E.A."/>
            <person name="Lipzen A."/>
            <person name="Lundell T."/>
            <person name="Morin E."/>
            <person name="Murat C."/>
            <person name="Sun H."/>
            <person name="Tunlid A."/>
            <person name="Henrissat B."/>
            <person name="Grigoriev I.V."/>
            <person name="Hibbett D.S."/>
            <person name="Martin F."/>
            <person name="Nordberg H.P."/>
            <person name="Cantor M.N."/>
            <person name="Hua S.X."/>
        </authorList>
    </citation>
    <scope>NUCLEOTIDE SEQUENCE [LARGE SCALE GENOMIC DNA]</scope>
    <source>
        <strain evidence="1 2">F 1598</strain>
    </source>
</reference>
<dbReference type="Proteomes" id="UP000054166">
    <property type="component" value="Unassembled WGS sequence"/>
</dbReference>
<accession>A0A0C3CJ20</accession>
<sequence>MEVELFPHIHLKVGRGISLSTAHCWLCGEGFQYISHKKGLYFDGHDWPNVLAYHQNDFLPTMKSLE</sequence>
<dbReference type="HOGENOM" id="CLU_184649_0_0_1"/>
<reference evidence="2" key="2">
    <citation type="submission" date="2015-01" db="EMBL/GenBank/DDBJ databases">
        <title>Evolutionary Origins and Diversification of the Mycorrhizal Mutualists.</title>
        <authorList>
            <consortium name="DOE Joint Genome Institute"/>
            <consortium name="Mycorrhizal Genomics Consortium"/>
            <person name="Kohler A."/>
            <person name="Kuo A."/>
            <person name="Nagy L.G."/>
            <person name="Floudas D."/>
            <person name="Copeland A."/>
            <person name="Barry K.W."/>
            <person name="Cichocki N."/>
            <person name="Veneault-Fourrey C."/>
            <person name="LaButti K."/>
            <person name="Lindquist E.A."/>
            <person name="Lipzen A."/>
            <person name="Lundell T."/>
            <person name="Morin E."/>
            <person name="Murat C."/>
            <person name="Riley R."/>
            <person name="Ohm R."/>
            <person name="Sun H."/>
            <person name="Tunlid A."/>
            <person name="Henrissat B."/>
            <person name="Grigoriev I.V."/>
            <person name="Hibbett D.S."/>
            <person name="Martin F."/>
        </authorList>
    </citation>
    <scope>NUCLEOTIDE SEQUENCE [LARGE SCALE GENOMIC DNA]</scope>
    <source>
        <strain evidence="2">F 1598</strain>
    </source>
</reference>
<dbReference type="InParanoid" id="A0A0C3CJ20"/>